<dbReference type="OrthoDB" id="5909237at2759"/>
<gene>
    <name evidence="2" type="ORF">CAEBREN_17072</name>
</gene>
<dbReference type="SMART" id="SM00256">
    <property type="entry name" value="FBOX"/>
    <property type="match status" value="1"/>
</dbReference>
<dbReference type="Proteomes" id="UP000008068">
    <property type="component" value="Unassembled WGS sequence"/>
</dbReference>
<dbReference type="CDD" id="cd22150">
    <property type="entry name" value="F-box_CeFBXA-like"/>
    <property type="match status" value="1"/>
</dbReference>
<dbReference type="AlphaFoldDB" id="G0NC54"/>
<evidence type="ECO:0000313" key="3">
    <source>
        <dbReference type="Proteomes" id="UP000008068"/>
    </source>
</evidence>
<sequence length="330" mass="38053">MAETSDINPIVTMETIPLEMLDEILDKLEPIEKLVCKRVCRKFYGSVNRVNPGFSSINVLTEGIWFGKLSQGNLLSRGYNHEKPSSPEVSYRNRGNDCLVRYDRKTKIIENSNYLDVMVMDLFSVLKSPRLNLKALLFSCDDNSVFAKIHEMAVRNGLTNIRTEHLLIETHPMHPALTTIFNLFNYNTLHIFFTETNIEGPNLQLLERRYREIFELVPAGVKVTLFAPWFDTLPIESFLKFKRIELNFKSFSCLSGRKVGNIIQVLLTSNVLDSCVLSAKYQKDDVIKILKDEVHFRGNNNIFKVRIADKNERFSVEVLEKEIKITRIGN</sequence>
<evidence type="ECO:0000259" key="1">
    <source>
        <dbReference type="PROSITE" id="PS50181"/>
    </source>
</evidence>
<dbReference type="Pfam" id="PF00646">
    <property type="entry name" value="F-box"/>
    <property type="match status" value="1"/>
</dbReference>
<dbReference type="HOGENOM" id="CLU_842599_0_0_1"/>
<organism evidence="3">
    <name type="scientific">Caenorhabditis brenneri</name>
    <name type="common">Nematode worm</name>
    <dbReference type="NCBI Taxonomy" id="135651"/>
    <lineage>
        <taxon>Eukaryota</taxon>
        <taxon>Metazoa</taxon>
        <taxon>Ecdysozoa</taxon>
        <taxon>Nematoda</taxon>
        <taxon>Chromadorea</taxon>
        <taxon>Rhabditida</taxon>
        <taxon>Rhabditina</taxon>
        <taxon>Rhabditomorpha</taxon>
        <taxon>Rhabditoidea</taxon>
        <taxon>Rhabditidae</taxon>
        <taxon>Peloderinae</taxon>
        <taxon>Caenorhabditis</taxon>
    </lineage>
</organism>
<dbReference type="InParanoid" id="G0NC54"/>
<keyword evidence="3" id="KW-1185">Reference proteome</keyword>
<dbReference type="SUPFAM" id="SSF81383">
    <property type="entry name" value="F-box domain"/>
    <property type="match status" value="1"/>
</dbReference>
<dbReference type="EMBL" id="GL379861">
    <property type="protein sequence ID" value="EGT57378.1"/>
    <property type="molecule type" value="Genomic_DNA"/>
</dbReference>
<name>G0NC54_CAEBE</name>
<reference evidence="3" key="1">
    <citation type="submission" date="2011-07" db="EMBL/GenBank/DDBJ databases">
        <authorList>
            <consortium name="Caenorhabditis brenneri Sequencing and Analysis Consortium"/>
            <person name="Wilson R.K."/>
        </authorList>
    </citation>
    <scope>NUCLEOTIDE SEQUENCE [LARGE SCALE GENOMIC DNA]</scope>
    <source>
        <strain evidence="3">PB2801</strain>
    </source>
</reference>
<feature type="domain" description="F-box" evidence="1">
    <location>
        <begin position="10"/>
        <end position="57"/>
    </location>
</feature>
<proteinExistence type="predicted"/>
<dbReference type="PROSITE" id="PS50181">
    <property type="entry name" value="FBOX"/>
    <property type="match status" value="1"/>
</dbReference>
<evidence type="ECO:0000313" key="2">
    <source>
        <dbReference type="EMBL" id="EGT57378.1"/>
    </source>
</evidence>
<accession>G0NC54</accession>
<protein>
    <recommendedName>
        <fullName evidence="1">F-box domain-containing protein</fullName>
    </recommendedName>
</protein>
<dbReference type="InterPro" id="IPR001810">
    <property type="entry name" value="F-box_dom"/>
</dbReference>
<dbReference type="InterPro" id="IPR036047">
    <property type="entry name" value="F-box-like_dom_sf"/>
</dbReference>